<name>A0A915JJD3_ROMCU</name>
<evidence type="ECO:0000313" key="1">
    <source>
        <dbReference type="Proteomes" id="UP000887565"/>
    </source>
</evidence>
<proteinExistence type="predicted"/>
<keyword evidence="1" id="KW-1185">Reference proteome</keyword>
<dbReference type="Proteomes" id="UP000887565">
    <property type="component" value="Unplaced"/>
</dbReference>
<organism evidence="1 2">
    <name type="scientific">Romanomermis culicivorax</name>
    <name type="common">Nematode worm</name>
    <dbReference type="NCBI Taxonomy" id="13658"/>
    <lineage>
        <taxon>Eukaryota</taxon>
        <taxon>Metazoa</taxon>
        <taxon>Ecdysozoa</taxon>
        <taxon>Nematoda</taxon>
        <taxon>Enoplea</taxon>
        <taxon>Dorylaimia</taxon>
        <taxon>Mermithida</taxon>
        <taxon>Mermithoidea</taxon>
        <taxon>Mermithidae</taxon>
        <taxon>Romanomermis</taxon>
    </lineage>
</organism>
<protein>
    <submittedName>
        <fullName evidence="2">Uncharacterized protein</fullName>
    </submittedName>
</protein>
<reference evidence="2" key="1">
    <citation type="submission" date="2022-11" db="UniProtKB">
        <authorList>
            <consortium name="WormBaseParasite"/>
        </authorList>
    </citation>
    <scope>IDENTIFICATION</scope>
</reference>
<dbReference type="WBParaSite" id="nRc.2.0.1.t26223-RA">
    <property type="protein sequence ID" value="nRc.2.0.1.t26223-RA"/>
    <property type="gene ID" value="nRc.2.0.1.g26223"/>
</dbReference>
<sequence length="68" mass="7475">MLGQAESPVDCQVATAAAHRDLTYHKPAALDKSLPCHTDQQKLNFPLNKMTAKTHITAAQKAKAFRML</sequence>
<accession>A0A915JJD3</accession>
<evidence type="ECO:0000313" key="2">
    <source>
        <dbReference type="WBParaSite" id="nRc.2.0.1.t26223-RA"/>
    </source>
</evidence>
<dbReference type="AlphaFoldDB" id="A0A915JJD3"/>